<evidence type="ECO:0000256" key="1">
    <source>
        <dbReference type="ARBA" id="ARBA00023186"/>
    </source>
</evidence>
<dbReference type="GO" id="GO:0006457">
    <property type="term" value="P:protein folding"/>
    <property type="evidence" value="ECO:0007669"/>
    <property type="project" value="UniProtKB-UniRule"/>
</dbReference>
<dbReference type="AlphaFoldDB" id="A0A218NP17"/>
<proteinExistence type="predicted"/>
<dbReference type="InterPro" id="IPR004127">
    <property type="entry name" value="Prefoldin_subunit_alpha"/>
</dbReference>
<keyword evidence="4" id="KW-1185">Reference proteome</keyword>
<sequence length="139" mass="15773">MASESVGNYDYETINYLRQAYQSRYEELSKAIDLELSRLEKLGQVLESLNKTEKLAKNKVLYPMGEGFYFEAEAGDMGSILVHVGGGYYVEKGLDDAKSFLSMSAKKEQGIISQIMKAKDEVEENIVRLEYQSASQNYR</sequence>
<dbReference type="EMBL" id="CP019964">
    <property type="protein sequence ID" value="ASI14211.1"/>
    <property type="molecule type" value="Genomic_DNA"/>
</dbReference>
<dbReference type="Gene3D" id="1.10.287.370">
    <property type="match status" value="1"/>
</dbReference>
<dbReference type="NCBIfam" id="TIGR00293">
    <property type="entry name" value="prefoldin subunit alpha"/>
    <property type="match status" value="1"/>
</dbReference>
<dbReference type="SUPFAM" id="SSF46579">
    <property type="entry name" value="Prefoldin"/>
    <property type="match status" value="1"/>
</dbReference>
<gene>
    <name evidence="3" type="ORF">Mia14_0938</name>
</gene>
<dbReference type="InterPro" id="IPR009053">
    <property type="entry name" value="Prefoldin"/>
</dbReference>
<protein>
    <recommendedName>
        <fullName evidence="2">Prefoldin subunit alpha</fullName>
    </recommendedName>
</protein>
<dbReference type="GeneID" id="33314475"/>
<name>A0A218NP17_9ARCH</name>
<evidence type="ECO:0000256" key="2">
    <source>
        <dbReference type="NCBIfam" id="TIGR00293"/>
    </source>
</evidence>
<evidence type="ECO:0000313" key="3">
    <source>
        <dbReference type="EMBL" id="ASI14211.1"/>
    </source>
</evidence>
<reference evidence="3 4" key="1">
    <citation type="journal article" date="2017" name="Nat. Commun.">
        <title>'ARMAN' archaea depend on association with euryarchaeal host in culture and in situ.</title>
        <authorList>
            <person name="Golyshina O."/>
            <person name="Toshchakov S."/>
            <person name="Makarova K."/>
            <person name="Gavrilov S."/>
            <person name="Korzhenkov A."/>
            <person name="La Cono V."/>
            <person name="Arcadi E."/>
            <person name="Nechitaylo T."/>
            <person name="Ferrer M."/>
            <person name="Kublanov I."/>
            <person name="Wolf Y."/>
            <person name="Yakimov M."/>
            <person name="Golyshin P."/>
            <person name="Slesarev A."/>
            <person name="Kozyavkin S."/>
        </authorList>
    </citation>
    <scope>NUCLEOTIDE SEQUENCE [LARGE SCALE GENOMIC DNA]</scope>
    <source>
        <strain evidence="3 4">Mia14</strain>
    </source>
</reference>
<organism evidence="3 4">
    <name type="scientific">Candidatus Mancarchaeum acidiphilum</name>
    <dbReference type="NCBI Taxonomy" id="1920749"/>
    <lineage>
        <taxon>Archaea</taxon>
        <taxon>Candidatus Micrarchaeota</taxon>
        <taxon>Candidatus Mancarchaeum</taxon>
    </lineage>
</organism>
<dbReference type="KEGG" id="marh:Mia14_0938"/>
<evidence type="ECO:0000313" key="4">
    <source>
        <dbReference type="Proteomes" id="UP000197679"/>
    </source>
</evidence>
<dbReference type="RefSeq" id="WP_157891473.1">
    <property type="nucleotide sequence ID" value="NZ_CP019964.1"/>
</dbReference>
<dbReference type="Pfam" id="PF02996">
    <property type="entry name" value="Prefoldin"/>
    <property type="match status" value="1"/>
</dbReference>
<dbReference type="Proteomes" id="UP000197679">
    <property type="component" value="Chromosome"/>
</dbReference>
<keyword evidence="1" id="KW-0143">Chaperone</keyword>
<accession>A0A218NP17</accession>